<dbReference type="AlphaFoldDB" id="A0A2K1YCC9"/>
<protein>
    <submittedName>
        <fullName evidence="1">Uncharacterized protein</fullName>
    </submittedName>
</protein>
<reference evidence="1 2" key="1">
    <citation type="journal article" date="2006" name="Science">
        <title>The genome of black cottonwood, Populus trichocarpa (Torr. &amp; Gray).</title>
        <authorList>
            <person name="Tuskan G.A."/>
            <person name="Difazio S."/>
            <person name="Jansson S."/>
            <person name="Bohlmann J."/>
            <person name="Grigoriev I."/>
            <person name="Hellsten U."/>
            <person name="Putnam N."/>
            <person name="Ralph S."/>
            <person name="Rombauts S."/>
            <person name="Salamov A."/>
            <person name="Schein J."/>
            <person name="Sterck L."/>
            <person name="Aerts A."/>
            <person name="Bhalerao R.R."/>
            <person name="Bhalerao R.P."/>
            <person name="Blaudez D."/>
            <person name="Boerjan W."/>
            <person name="Brun A."/>
            <person name="Brunner A."/>
            <person name="Busov V."/>
            <person name="Campbell M."/>
            <person name="Carlson J."/>
            <person name="Chalot M."/>
            <person name="Chapman J."/>
            <person name="Chen G.L."/>
            <person name="Cooper D."/>
            <person name="Coutinho P.M."/>
            <person name="Couturier J."/>
            <person name="Covert S."/>
            <person name="Cronk Q."/>
            <person name="Cunningham R."/>
            <person name="Davis J."/>
            <person name="Degroeve S."/>
            <person name="Dejardin A."/>
            <person name="Depamphilis C."/>
            <person name="Detter J."/>
            <person name="Dirks B."/>
            <person name="Dubchak I."/>
            <person name="Duplessis S."/>
            <person name="Ehlting J."/>
            <person name="Ellis B."/>
            <person name="Gendler K."/>
            <person name="Goodstein D."/>
            <person name="Gribskov M."/>
            <person name="Grimwood J."/>
            <person name="Groover A."/>
            <person name="Gunter L."/>
            <person name="Hamberger B."/>
            <person name="Heinze B."/>
            <person name="Helariutta Y."/>
            <person name="Henrissat B."/>
            <person name="Holligan D."/>
            <person name="Holt R."/>
            <person name="Huang W."/>
            <person name="Islam-Faridi N."/>
            <person name="Jones S."/>
            <person name="Jones-Rhoades M."/>
            <person name="Jorgensen R."/>
            <person name="Joshi C."/>
            <person name="Kangasjarvi J."/>
            <person name="Karlsson J."/>
            <person name="Kelleher C."/>
            <person name="Kirkpatrick R."/>
            <person name="Kirst M."/>
            <person name="Kohler A."/>
            <person name="Kalluri U."/>
            <person name="Larimer F."/>
            <person name="Leebens-Mack J."/>
            <person name="Leple J.C."/>
            <person name="Locascio P."/>
            <person name="Lou Y."/>
            <person name="Lucas S."/>
            <person name="Martin F."/>
            <person name="Montanini B."/>
            <person name="Napoli C."/>
            <person name="Nelson D.R."/>
            <person name="Nelson C."/>
            <person name="Nieminen K."/>
            <person name="Nilsson O."/>
            <person name="Pereda V."/>
            <person name="Peter G."/>
            <person name="Philippe R."/>
            <person name="Pilate G."/>
            <person name="Poliakov A."/>
            <person name="Razumovskaya J."/>
            <person name="Richardson P."/>
            <person name="Rinaldi C."/>
            <person name="Ritland K."/>
            <person name="Rouze P."/>
            <person name="Ryaboy D."/>
            <person name="Schmutz J."/>
            <person name="Schrader J."/>
            <person name="Segerman B."/>
            <person name="Shin H."/>
            <person name="Siddiqui A."/>
            <person name="Sterky F."/>
            <person name="Terry A."/>
            <person name="Tsai C.J."/>
            <person name="Uberbacher E."/>
            <person name="Unneberg P."/>
            <person name="Vahala J."/>
            <person name="Wall K."/>
            <person name="Wessler S."/>
            <person name="Yang G."/>
            <person name="Yin T."/>
            <person name="Douglas C."/>
            <person name="Marra M."/>
            <person name="Sandberg G."/>
            <person name="Van de Peer Y."/>
            <person name="Rokhsar D."/>
        </authorList>
    </citation>
    <scope>NUCLEOTIDE SEQUENCE [LARGE SCALE GENOMIC DNA]</scope>
    <source>
        <strain evidence="2">cv. Nisqually</strain>
    </source>
</reference>
<name>A0A2K1YCC9_POPTR</name>
<proteinExistence type="predicted"/>
<keyword evidence="2" id="KW-1185">Reference proteome</keyword>
<gene>
    <name evidence="1" type="ORF">POPTR_012G117900</name>
</gene>
<evidence type="ECO:0000313" key="2">
    <source>
        <dbReference type="Proteomes" id="UP000006729"/>
    </source>
</evidence>
<accession>A0A2K1YCC9</accession>
<dbReference type="EMBL" id="CM009301">
    <property type="protein sequence ID" value="PNT10690.1"/>
    <property type="molecule type" value="Genomic_DNA"/>
</dbReference>
<sequence>MCVPVLWSNKFVVCLHALDKDVIANGTFKFFPLLKKLISSIIHIFCFWGIDERYPGSNIIHCELILTR</sequence>
<evidence type="ECO:0000313" key="1">
    <source>
        <dbReference type="EMBL" id="PNT10690.1"/>
    </source>
</evidence>
<dbReference type="InParanoid" id="A0A2K1YCC9"/>
<organism evidence="1 2">
    <name type="scientific">Populus trichocarpa</name>
    <name type="common">Western balsam poplar</name>
    <name type="synonym">Populus balsamifera subsp. trichocarpa</name>
    <dbReference type="NCBI Taxonomy" id="3694"/>
    <lineage>
        <taxon>Eukaryota</taxon>
        <taxon>Viridiplantae</taxon>
        <taxon>Streptophyta</taxon>
        <taxon>Embryophyta</taxon>
        <taxon>Tracheophyta</taxon>
        <taxon>Spermatophyta</taxon>
        <taxon>Magnoliopsida</taxon>
        <taxon>eudicotyledons</taxon>
        <taxon>Gunneridae</taxon>
        <taxon>Pentapetalae</taxon>
        <taxon>rosids</taxon>
        <taxon>fabids</taxon>
        <taxon>Malpighiales</taxon>
        <taxon>Salicaceae</taxon>
        <taxon>Saliceae</taxon>
        <taxon>Populus</taxon>
    </lineage>
</organism>
<dbReference type="Proteomes" id="UP000006729">
    <property type="component" value="Chromosome 12"/>
</dbReference>